<dbReference type="CDD" id="cd03190">
    <property type="entry name" value="GST_C_Omega_like"/>
    <property type="match status" value="1"/>
</dbReference>
<dbReference type="PANTHER" id="PTHR32419:SF6">
    <property type="entry name" value="GLUTATHIONE S-TRANSFERASE OMEGA-LIKE 1-RELATED"/>
    <property type="match status" value="1"/>
</dbReference>
<evidence type="ECO:0000256" key="2">
    <source>
        <dbReference type="PIRSR" id="PIRSR015753-2"/>
    </source>
</evidence>
<dbReference type="GO" id="GO:0005737">
    <property type="term" value="C:cytoplasm"/>
    <property type="evidence" value="ECO:0007669"/>
    <property type="project" value="TreeGrafter"/>
</dbReference>
<keyword evidence="6" id="KW-0808">Transferase</keyword>
<dbReference type="PIRSF" id="PIRSF015753">
    <property type="entry name" value="GST"/>
    <property type="match status" value="1"/>
</dbReference>
<reference evidence="6" key="1">
    <citation type="submission" date="2013-12" db="EMBL/GenBank/DDBJ databases">
        <title>Sequence characteristic and differential expression analysis of a glutathione S-transferase gene vv-gto1 from Volvariella volvacea.</title>
        <authorList>
            <person name="Yan J."/>
            <person name="Guo L."/>
            <person name="Zhao J."/>
            <person name="Xie B."/>
        </authorList>
    </citation>
    <scope>NUCLEOTIDE SEQUENCE</scope>
    <source>
        <strain evidence="6">PYd21</strain>
    </source>
</reference>
<dbReference type="Gene3D" id="3.40.30.10">
    <property type="entry name" value="Glutaredoxin"/>
    <property type="match status" value="1"/>
</dbReference>
<dbReference type="EMBL" id="KF996272">
    <property type="protein sequence ID" value="AII73563.1"/>
    <property type="molecule type" value="Genomic_DNA"/>
</dbReference>
<dbReference type="InterPro" id="IPR010987">
    <property type="entry name" value="Glutathione-S-Trfase_C-like"/>
</dbReference>
<dbReference type="InterPro" id="IPR004045">
    <property type="entry name" value="Glutathione_S-Trfase_N"/>
</dbReference>
<sequence length="356" mass="40334">MPHQVFTQSDQQATSQGHASAGDPSIHLSSSPFQVNRPTSILQLADNPCILSALTTMATQGAELVTSYRNVIEKGGKFEPEAGRYHLYVSYACPWAGRTLITRKLKGLEDVISLTIVSPRMGEKGWPFASVDSYPSAEEDPLYGSQYIRDLYLRADPGYAGRFSVPVLWDKKLHTVVNNESAEIVRIFNTAFNSLLPEDKAKIDLYPPELRAEIDETNDWVLKYINSGVYKTGLAATQEEYQDAVTKVFNALDRTEEILEKNEYLVGNRLTEADVRLFVTLIRFDPVYVGHFKCNIRTIRDGYPAINKWMQKLYWTNDAFKSSTKFDHIKLHYYHEKHLNPTQIVPVGPVPDILPL</sequence>
<name>A0A076JA78_9AGAR</name>
<dbReference type="Gene3D" id="1.20.1050.10">
    <property type="match status" value="1"/>
</dbReference>
<dbReference type="GO" id="GO:0004364">
    <property type="term" value="F:glutathione transferase activity"/>
    <property type="evidence" value="ECO:0007669"/>
    <property type="project" value="InterPro"/>
</dbReference>
<feature type="binding site" evidence="2">
    <location>
        <begin position="162"/>
        <end position="165"/>
    </location>
    <ligand>
        <name>glutathione</name>
        <dbReference type="ChEBI" id="CHEBI:57925"/>
    </ligand>
</feature>
<gene>
    <name evidence="6" type="primary">gto1</name>
</gene>
<dbReference type="PROSITE" id="PS50405">
    <property type="entry name" value="GST_CTER"/>
    <property type="match status" value="1"/>
</dbReference>
<feature type="active site" description="Nucleophile" evidence="1">
    <location>
        <position position="93"/>
    </location>
</feature>
<feature type="site" description="Lowers pKa of active site Cys" evidence="3">
    <location>
        <position position="333"/>
    </location>
</feature>
<dbReference type="PANTHER" id="PTHR32419">
    <property type="entry name" value="GLUTATHIONYL-HYDROQUINONE REDUCTASE"/>
    <property type="match status" value="1"/>
</dbReference>
<proteinExistence type="predicted"/>
<dbReference type="Pfam" id="PF13409">
    <property type="entry name" value="GST_N_2"/>
    <property type="match status" value="1"/>
</dbReference>
<organism evidence="6">
    <name type="scientific">Volvariella volvacea</name>
    <dbReference type="NCBI Taxonomy" id="36659"/>
    <lineage>
        <taxon>Eukaryota</taxon>
        <taxon>Fungi</taxon>
        <taxon>Dikarya</taxon>
        <taxon>Basidiomycota</taxon>
        <taxon>Agaricomycotina</taxon>
        <taxon>Agaricomycetes</taxon>
        <taxon>Agaricomycetidae</taxon>
        <taxon>Agaricales</taxon>
        <taxon>Pluteineae</taxon>
        <taxon>Pluteaceae</taxon>
        <taxon>Volvariella</taxon>
    </lineage>
</organism>
<evidence type="ECO:0000256" key="4">
    <source>
        <dbReference type="SAM" id="MobiDB-lite"/>
    </source>
</evidence>
<evidence type="ECO:0000256" key="3">
    <source>
        <dbReference type="PIRSR" id="PIRSR015753-3"/>
    </source>
</evidence>
<feature type="site" description="Lowers pKa of active site Cys" evidence="3">
    <location>
        <position position="288"/>
    </location>
</feature>
<feature type="binding site" evidence="2">
    <location>
        <position position="126"/>
    </location>
    <ligand>
        <name>glutathione</name>
        <dbReference type="ChEBI" id="CHEBI:57925"/>
    </ligand>
</feature>
<dbReference type="InterPro" id="IPR047047">
    <property type="entry name" value="GST_Omega-like_C"/>
</dbReference>
<feature type="binding site" evidence="2">
    <location>
        <begin position="180"/>
        <end position="181"/>
    </location>
    <ligand>
        <name>glutathione</name>
        <dbReference type="ChEBI" id="CHEBI:57925"/>
    </ligand>
</feature>
<dbReference type="SFLD" id="SFLDG01148">
    <property type="entry name" value="Xi_(cytGST)"/>
    <property type="match status" value="1"/>
</dbReference>
<feature type="region of interest" description="Disordered" evidence="4">
    <location>
        <begin position="1"/>
        <end position="29"/>
    </location>
</feature>
<accession>A0A076JA78</accession>
<dbReference type="Pfam" id="PF13410">
    <property type="entry name" value="GST_C_2"/>
    <property type="match status" value="1"/>
</dbReference>
<dbReference type="AlphaFoldDB" id="A0A076JA78"/>
<dbReference type="InterPro" id="IPR036249">
    <property type="entry name" value="Thioredoxin-like_sf"/>
</dbReference>
<evidence type="ECO:0000256" key="1">
    <source>
        <dbReference type="PIRSR" id="PIRSR015753-1"/>
    </source>
</evidence>
<dbReference type="SUPFAM" id="SSF47616">
    <property type="entry name" value="GST C-terminal domain-like"/>
    <property type="match status" value="1"/>
</dbReference>
<protein>
    <submittedName>
        <fullName evidence="6">Glutathione S-transferase omega 1</fullName>
    </submittedName>
</protein>
<dbReference type="InterPro" id="IPR036282">
    <property type="entry name" value="Glutathione-S-Trfase_C_sf"/>
</dbReference>
<dbReference type="InterPro" id="IPR016639">
    <property type="entry name" value="GST_Omega/GSH"/>
</dbReference>
<dbReference type="SUPFAM" id="SSF52833">
    <property type="entry name" value="Thioredoxin-like"/>
    <property type="match status" value="1"/>
</dbReference>
<feature type="domain" description="GST C-terminal" evidence="5">
    <location>
        <begin position="207"/>
        <end position="333"/>
    </location>
</feature>
<dbReference type="InterPro" id="IPR040079">
    <property type="entry name" value="Glutathione_S-Trfase"/>
</dbReference>
<evidence type="ECO:0000259" key="5">
    <source>
        <dbReference type="PROSITE" id="PS50405"/>
    </source>
</evidence>
<dbReference type="SFLD" id="SFLDG01206">
    <property type="entry name" value="Xi.1"/>
    <property type="match status" value="1"/>
</dbReference>
<feature type="compositionally biased region" description="Polar residues" evidence="4">
    <location>
        <begin position="1"/>
        <end position="18"/>
    </location>
</feature>
<dbReference type="SFLD" id="SFLDS00019">
    <property type="entry name" value="Glutathione_Transferase_(cytos"/>
    <property type="match status" value="1"/>
</dbReference>
<feature type="active site" description="Proton donor/acceptor" evidence="1">
    <location>
        <position position="230"/>
    </location>
</feature>
<evidence type="ECO:0000313" key="6">
    <source>
        <dbReference type="EMBL" id="AII73563.1"/>
    </source>
</evidence>